<evidence type="ECO:0000259" key="1">
    <source>
        <dbReference type="Pfam" id="PF13847"/>
    </source>
</evidence>
<feature type="domain" description="Methyltransferase" evidence="1">
    <location>
        <begin position="16"/>
        <end position="169"/>
    </location>
</feature>
<dbReference type="Proteomes" id="UP000697472">
    <property type="component" value="Unassembled WGS sequence"/>
</dbReference>
<dbReference type="EMBL" id="JAFBEH010000041">
    <property type="protein sequence ID" value="MBM7643392.1"/>
    <property type="molecule type" value="Genomic_DNA"/>
</dbReference>
<dbReference type="PANTHER" id="PTHR43861">
    <property type="entry name" value="TRANS-ACONITATE 2-METHYLTRANSFERASE-RELATED"/>
    <property type="match status" value="1"/>
</dbReference>
<dbReference type="Gene3D" id="3.40.50.150">
    <property type="entry name" value="Vaccinia Virus protein VP39"/>
    <property type="match status" value="1"/>
</dbReference>
<protein>
    <submittedName>
        <fullName evidence="2">Ubiquinone/menaquinone biosynthesis C-methylase UbiE</fullName>
    </submittedName>
</protein>
<gene>
    <name evidence="2" type="ORF">JOC28_001700</name>
</gene>
<dbReference type="RefSeq" id="WP_205010247.1">
    <property type="nucleotide sequence ID" value="NZ_JAFBEH010000041.1"/>
</dbReference>
<keyword evidence="2" id="KW-0830">Ubiquinone</keyword>
<dbReference type="InterPro" id="IPR025714">
    <property type="entry name" value="Methyltranfer_dom"/>
</dbReference>
<dbReference type="InterPro" id="IPR029063">
    <property type="entry name" value="SAM-dependent_MTases_sf"/>
</dbReference>
<evidence type="ECO:0000313" key="2">
    <source>
        <dbReference type="EMBL" id="MBM7643392.1"/>
    </source>
</evidence>
<proteinExistence type="predicted"/>
<accession>A0ABS2PTM4</accession>
<keyword evidence="3" id="KW-1185">Reference proteome</keyword>
<organism evidence="2 3">
    <name type="scientific">Streptococcus loxodontisalivarius</name>
    <dbReference type="NCBI Taxonomy" id="1349415"/>
    <lineage>
        <taxon>Bacteria</taxon>
        <taxon>Bacillati</taxon>
        <taxon>Bacillota</taxon>
        <taxon>Bacilli</taxon>
        <taxon>Lactobacillales</taxon>
        <taxon>Streptococcaceae</taxon>
        <taxon>Streptococcus</taxon>
    </lineage>
</organism>
<comment type="caution">
    <text evidence="2">The sequence shown here is derived from an EMBL/GenBank/DDBJ whole genome shotgun (WGS) entry which is preliminary data.</text>
</comment>
<sequence length="244" mass="27071">MHNRDTFTQSLLAASIKKGMTVLDLGCGTGDVTFLAADLVGETGSVLGLDISQPMLDMAEERLTQTGQTNISFQKLDLEQLDQLDRTFDLILARRVLMYLPGPAQTLSLAKQRLKEGGLMVFQESDALGRQLNPDFPQHSRAIDLIWRTVAAEGGDIEVGSKLYTLLKEQGMEILSYQSENVLQTQESGSDLAWVLDMMQDRIIKHQIASKEDLEEIRSALPSELAQSKKAFIRDTAFGIIARK</sequence>
<reference evidence="2 3" key="1">
    <citation type="submission" date="2021-01" db="EMBL/GenBank/DDBJ databases">
        <title>Genomic Encyclopedia of Type Strains, Phase IV (KMG-IV): sequencing the most valuable type-strain genomes for metagenomic binning, comparative biology and taxonomic classification.</title>
        <authorList>
            <person name="Goeker M."/>
        </authorList>
    </citation>
    <scope>NUCLEOTIDE SEQUENCE [LARGE SCALE GENOMIC DNA]</scope>
    <source>
        <strain evidence="2 3">DSM 27382</strain>
    </source>
</reference>
<name>A0ABS2PTM4_9STRE</name>
<evidence type="ECO:0000313" key="3">
    <source>
        <dbReference type="Proteomes" id="UP000697472"/>
    </source>
</evidence>
<dbReference type="CDD" id="cd02440">
    <property type="entry name" value="AdoMet_MTases"/>
    <property type="match status" value="1"/>
</dbReference>
<dbReference type="SUPFAM" id="SSF53335">
    <property type="entry name" value="S-adenosyl-L-methionine-dependent methyltransferases"/>
    <property type="match status" value="1"/>
</dbReference>
<dbReference type="Pfam" id="PF13847">
    <property type="entry name" value="Methyltransf_31"/>
    <property type="match status" value="1"/>
</dbReference>